<evidence type="ECO:0000256" key="2">
    <source>
        <dbReference type="SAM" id="SignalP"/>
    </source>
</evidence>
<comment type="caution">
    <text evidence="3">The sequence shown here is derived from an EMBL/GenBank/DDBJ whole genome shotgun (WGS) entry which is preliminary data.</text>
</comment>
<dbReference type="InterPro" id="IPR006626">
    <property type="entry name" value="PbH1"/>
</dbReference>
<evidence type="ECO:0000313" key="4">
    <source>
        <dbReference type="Proteomes" id="UP001479436"/>
    </source>
</evidence>
<dbReference type="EMBL" id="JASJQH010001225">
    <property type="protein sequence ID" value="KAK9761776.1"/>
    <property type="molecule type" value="Genomic_DNA"/>
</dbReference>
<dbReference type="CDD" id="cd14251">
    <property type="entry name" value="PL-6"/>
    <property type="match status" value="1"/>
</dbReference>
<proteinExistence type="predicted"/>
<dbReference type="SMART" id="SM00710">
    <property type="entry name" value="PbH1"/>
    <property type="match status" value="4"/>
</dbReference>
<accession>A0ABR2WJY9</accession>
<dbReference type="Pfam" id="PF14592">
    <property type="entry name" value="Chondroitinas_B"/>
    <property type="match status" value="1"/>
</dbReference>
<feature type="signal peptide" evidence="2">
    <location>
        <begin position="1"/>
        <end position="22"/>
    </location>
</feature>
<reference evidence="3 4" key="1">
    <citation type="submission" date="2023-04" db="EMBL/GenBank/DDBJ databases">
        <title>Genome of Basidiobolus ranarum AG-B5.</title>
        <authorList>
            <person name="Stajich J.E."/>
            <person name="Carter-House D."/>
            <person name="Gryganskyi A."/>
        </authorList>
    </citation>
    <scope>NUCLEOTIDE SEQUENCE [LARGE SCALE GENOMIC DNA]</scope>
    <source>
        <strain evidence="3 4">AG-B5</strain>
    </source>
</reference>
<evidence type="ECO:0008006" key="5">
    <source>
        <dbReference type="Google" id="ProtNLM"/>
    </source>
</evidence>
<dbReference type="Proteomes" id="UP001479436">
    <property type="component" value="Unassembled WGS sequence"/>
</dbReference>
<gene>
    <name evidence="3" type="ORF">K7432_013079</name>
</gene>
<organism evidence="3 4">
    <name type="scientific">Basidiobolus ranarum</name>
    <dbReference type="NCBI Taxonomy" id="34480"/>
    <lineage>
        <taxon>Eukaryota</taxon>
        <taxon>Fungi</taxon>
        <taxon>Fungi incertae sedis</taxon>
        <taxon>Zoopagomycota</taxon>
        <taxon>Entomophthoromycotina</taxon>
        <taxon>Basidiobolomycetes</taxon>
        <taxon>Basidiobolales</taxon>
        <taxon>Basidiobolaceae</taxon>
        <taxon>Basidiobolus</taxon>
    </lineage>
</organism>
<dbReference type="InterPro" id="IPR039513">
    <property type="entry name" value="PL-6"/>
</dbReference>
<keyword evidence="2" id="KW-0732">Signal</keyword>
<evidence type="ECO:0000313" key="3">
    <source>
        <dbReference type="EMBL" id="KAK9761776.1"/>
    </source>
</evidence>
<protein>
    <recommendedName>
        <fullName evidence="5">Right handed beta helix domain-containing protein</fullName>
    </recommendedName>
</protein>
<feature type="chain" id="PRO_5047482974" description="Right handed beta helix domain-containing protein" evidence="2">
    <location>
        <begin position="23"/>
        <end position="480"/>
    </location>
</feature>
<sequence length="480" mass="51341">MVHLSTLFASTILACIFVTGSAALPERDVLDDPLPPCIQTLPVSDAKDLVAKLGKATPGSCFILNDGDYSAIGDIRNAKGTQAAPIVIRAKNTGKAVLTKVFKFRDNAYVVLDGFTFNGSGQRVEIEGCQSCRITRSSFKIRDPTDGKNYDWLVIKANSDSVRIDRCDFGPKKAQGSPIIMASNGASKTVPIATNLQIDRSYFHDLIPTSSNGGEAIALGNTHPDFPNGPESGANVQYNLFEACDGDAEIISVKSSGATLRYNTIRNSAGGIVLRNTDNSKVYGNTIDGNNKKGSTGIRLHGTGHSISNNLIYNIDGNALMLSPKRGDTHRPANKSKSVHNTFFAPIEMSWNENPTDSSLFPSDNTIANNIIGGTNVLLKMTKESNTIYTGNLVLKSAKDVPANGFAAVADFKLNSNYMLTSSSPSVNSTAVTTTFWVSDDIQGQPRDDGKPDVGADELSNARIKRNPLTPEDVGPSFPL</sequence>
<keyword evidence="4" id="KW-1185">Reference proteome</keyword>
<dbReference type="Gene3D" id="2.160.20.10">
    <property type="entry name" value="Single-stranded right-handed beta-helix, Pectin lyase-like"/>
    <property type="match status" value="1"/>
</dbReference>
<evidence type="ECO:0000256" key="1">
    <source>
        <dbReference type="SAM" id="MobiDB-lite"/>
    </source>
</evidence>
<name>A0ABR2WJY9_9FUNG</name>
<dbReference type="InterPro" id="IPR011050">
    <property type="entry name" value="Pectin_lyase_fold/virulence"/>
</dbReference>
<dbReference type="InterPro" id="IPR012334">
    <property type="entry name" value="Pectin_lyas_fold"/>
</dbReference>
<dbReference type="SUPFAM" id="SSF51126">
    <property type="entry name" value="Pectin lyase-like"/>
    <property type="match status" value="1"/>
</dbReference>
<dbReference type="NCBIfam" id="TIGR03804">
    <property type="entry name" value="para_beta_helix"/>
    <property type="match status" value="1"/>
</dbReference>
<feature type="region of interest" description="Disordered" evidence="1">
    <location>
        <begin position="442"/>
        <end position="480"/>
    </location>
</feature>
<dbReference type="InterPro" id="IPR022441">
    <property type="entry name" value="Para_beta_helix_rpt-2"/>
</dbReference>